<dbReference type="GO" id="GO:0007165">
    <property type="term" value="P:signal transduction"/>
    <property type="evidence" value="ECO:0007669"/>
    <property type="project" value="InterPro"/>
</dbReference>
<dbReference type="GO" id="GO:0016301">
    <property type="term" value="F:kinase activity"/>
    <property type="evidence" value="ECO:0007669"/>
    <property type="project" value="UniProtKB-KW"/>
</dbReference>
<dbReference type="PANTHER" id="PTHR47508:SF4">
    <property type="match status" value="1"/>
</dbReference>
<dbReference type="PROSITE" id="PS51065">
    <property type="entry name" value="NHR"/>
    <property type="match status" value="1"/>
</dbReference>
<dbReference type="SMART" id="SM00255">
    <property type="entry name" value="TIR"/>
    <property type="match status" value="1"/>
</dbReference>
<dbReference type="SUPFAM" id="SSF52200">
    <property type="entry name" value="Toll/Interleukin receptor TIR domain"/>
    <property type="match status" value="1"/>
</dbReference>
<dbReference type="InterPro" id="IPR043136">
    <property type="entry name" value="B30.2/SPRY_sf"/>
</dbReference>
<dbReference type="Gene3D" id="1.10.533.10">
    <property type="entry name" value="Death Domain, Fas"/>
    <property type="match status" value="1"/>
</dbReference>
<dbReference type="Pfam" id="PF07177">
    <property type="entry name" value="Neuralized"/>
    <property type="match status" value="1"/>
</dbReference>
<dbReference type="FunFam" id="2.60.120.920:FF:000005">
    <property type="entry name" value="Putative E3 ubiquitin-protein ligase NEURL1B"/>
    <property type="match status" value="1"/>
</dbReference>
<dbReference type="InterPro" id="IPR035897">
    <property type="entry name" value="Toll_tir_struct_dom_sf"/>
</dbReference>
<dbReference type="AlphaFoldDB" id="A0A9W3AEP8"/>
<reference evidence="17 18" key="1">
    <citation type="submission" date="2025-04" db="UniProtKB">
        <authorList>
            <consortium name="RefSeq"/>
        </authorList>
    </citation>
    <scope>IDENTIFICATION</scope>
</reference>
<dbReference type="InterPro" id="IPR006573">
    <property type="entry name" value="NHR_dom"/>
</dbReference>
<feature type="domain" description="TIR" evidence="13">
    <location>
        <begin position="1019"/>
        <end position="1166"/>
    </location>
</feature>
<dbReference type="SMART" id="SM00588">
    <property type="entry name" value="NEUZ"/>
    <property type="match status" value="1"/>
</dbReference>
<keyword evidence="9" id="KW-0067">ATP-binding</keyword>
<dbReference type="PROSITE" id="PS50017">
    <property type="entry name" value="DEATH_DOMAIN"/>
    <property type="match status" value="1"/>
</dbReference>
<dbReference type="GeneID" id="106076577"/>
<keyword evidence="2" id="KW-0808">Transferase</keyword>
<comment type="catalytic activity">
    <reaction evidence="11">
        <text>L-seryl-[protein] + ATP = O-phospho-L-seryl-[protein] + ADP + H(+)</text>
        <dbReference type="Rhea" id="RHEA:17989"/>
        <dbReference type="Rhea" id="RHEA-COMP:9863"/>
        <dbReference type="Rhea" id="RHEA-COMP:11604"/>
        <dbReference type="ChEBI" id="CHEBI:15378"/>
        <dbReference type="ChEBI" id="CHEBI:29999"/>
        <dbReference type="ChEBI" id="CHEBI:30616"/>
        <dbReference type="ChEBI" id="CHEBI:83421"/>
        <dbReference type="ChEBI" id="CHEBI:456216"/>
        <dbReference type="EC" id="2.7.11.1"/>
    </reaction>
</comment>
<evidence type="ECO:0000256" key="7">
    <source>
        <dbReference type="ARBA" id="ARBA00022777"/>
    </source>
</evidence>
<dbReference type="EC" id="2.7.11.1" evidence="1"/>
<dbReference type="Gene3D" id="3.40.50.10140">
    <property type="entry name" value="Toll/interleukin-1 receptor homology (TIR) domain"/>
    <property type="match status" value="1"/>
</dbReference>
<dbReference type="InterPro" id="IPR032171">
    <property type="entry name" value="COR-A"/>
</dbReference>
<feature type="domain" description="Death" evidence="12">
    <location>
        <begin position="949"/>
        <end position="1014"/>
    </location>
</feature>
<dbReference type="SUPFAM" id="SSF47986">
    <property type="entry name" value="DEATH domain"/>
    <property type="match status" value="1"/>
</dbReference>
<proteinExistence type="predicted"/>
<evidence type="ECO:0000313" key="16">
    <source>
        <dbReference type="Proteomes" id="UP001165740"/>
    </source>
</evidence>
<dbReference type="PANTHER" id="PTHR47508">
    <property type="entry name" value="SAM DOMAIN-CONTAINING PROTEIN-RELATED"/>
    <property type="match status" value="1"/>
</dbReference>
<dbReference type="Proteomes" id="UP001165740">
    <property type="component" value="Chromosome 5"/>
</dbReference>
<dbReference type="InterPro" id="IPR000157">
    <property type="entry name" value="TIR_dom"/>
</dbReference>
<dbReference type="OrthoDB" id="6078042at2759"/>
<dbReference type="Pfam" id="PF13676">
    <property type="entry name" value="TIR_2"/>
    <property type="match status" value="1"/>
</dbReference>
<keyword evidence="16" id="KW-1185">Reference proteome</keyword>
<dbReference type="PROSITE" id="PS50104">
    <property type="entry name" value="TIR"/>
    <property type="match status" value="1"/>
</dbReference>
<dbReference type="InterPro" id="IPR020859">
    <property type="entry name" value="ROC"/>
</dbReference>
<evidence type="ECO:0000256" key="10">
    <source>
        <dbReference type="ARBA" id="ARBA00047899"/>
    </source>
</evidence>
<dbReference type="Pfam" id="PF08477">
    <property type="entry name" value="Roc"/>
    <property type="match status" value="2"/>
</dbReference>
<dbReference type="OMA" id="YHDLGTI"/>
<evidence type="ECO:0000313" key="17">
    <source>
        <dbReference type="RefSeq" id="XP_055885786.1"/>
    </source>
</evidence>
<evidence type="ECO:0000256" key="2">
    <source>
        <dbReference type="ARBA" id="ARBA00022679"/>
    </source>
</evidence>
<dbReference type="RefSeq" id="XP_055885786.1">
    <property type="nucleotide sequence ID" value="XM_056029811.1"/>
</dbReference>
<comment type="catalytic activity">
    <reaction evidence="10">
        <text>L-threonyl-[protein] + ATP = O-phospho-L-threonyl-[protein] + ADP + H(+)</text>
        <dbReference type="Rhea" id="RHEA:46608"/>
        <dbReference type="Rhea" id="RHEA-COMP:11060"/>
        <dbReference type="Rhea" id="RHEA-COMP:11605"/>
        <dbReference type="ChEBI" id="CHEBI:15378"/>
        <dbReference type="ChEBI" id="CHEBI:30013"/>
        <dbReference type="ChEBI" id="CHEBI:30616"/>
        <dbReference type="ChEBI" id="CHEBI:61977"/>
        <dbReference type="ChEBI" id="CHEBI:456216"/>
        <dbReference type="EC" id="2.7.11.1"/>
    </reaction>
</comment>
<sequence length="1274" mass="144910">MRNDISLPPNHSMQFHLTHGTAIQLTEGQTLATRRNDTFCDGIVFFSQPIQVNQKVCVELGCTTSWSGSVRIGVTTIDPARLHADQLPKFAYPDWIHKEEFWIRVINESLTSQGCRLMVYINSNGELLLFVNGNHKGSLLYGLPIQQRLWLLLDIYGNTLSAKILIPDEIPQEIFARGPQAVEAFEQACITGTQPVFRTRLMLVGQERVGKTSLMRSLTGESHNKDEESTNGINLSASCSFNLSNRTSWKLAIKGDDTARKEKFENSVDIDASSDLEEEYNRAIANNIALELMAIKKKDADMQTVIRNMENNKGSTVNSSFAALDSIIDKDIVLVSKSSQQSVLHEGVPDKIASLVQEILDEIEGTRVEPAAVFSTDRDQKIVLNIWDFAGQAVYYTTHQVFLTSRAVYCFVFNLCDELTTKSIVQQESSMSTLEYMDFWMRSIHAHAAENTRNNVDNTTLAPPIFIVGTHRDSLNIDPIVRANMVDSNFAKIRDFLVGKPYTQHVVFPFFAIENSAEPGEDIQLEKLRAHIEFIASKQSYIGEQLPIKWLRFEHDITQQADVGIQFATFNQVYELAVNHNITSRSEVQALLTFYHDLGTLIYFGSNITNDYILNNTVVLNPQWLVRMFQKITTINPPEDKWNLMSDYWRQLVENGVLEESLLPFIWPDATDHHTFLLGLMSKFDLICSKLPPTGQMYRYGNKSWYVPMRFGQCQDKHNVYVQTVHDALFYIDFSGFLPKGLFHRMQVKVIQWSQEQGGRDLYLAQGIARLFVDSDHDLLIEMCPSHLHRIKVLVMHVRHKEATSSNRKTSPLPEVVAKIRHFLESCLEDLRVMWMKRLAYKMFFVCPCDKVCIVHNQESCSSEDCFHFLDLNECLANQIVCCEHRRIKTESFKRWFPALNSSEFREPILAPLSIDKGLGNVEHNFPSLPSWLKGAAKLLNGAADNQGWFALARLMGYKQNRIDLFNEDLNPSLALLTDWIVTSGNTTMSVDVLLHYLQQLGCVEVLDVISRAKEFEFDRPQVFLSYQWDMQDEVSLLRDYLERCGYSCWMDIGQMGAGDQLSNKIDQGLRGCKVVIACITPKYIASHLCNRELWLADMLHKPIIPVVLEMVSWPPPGAMAVILSQLVYINMKGVGGHGGTGIHADLMDKYSELRQRISLYAKPDLTPCVDSTFWPPQQKPVSDLTSERISGYRTSMSSLSELDFHHRQTSHYEPSLEVTVSRFSEPLVTTSHVDRNQTNISMNQPTQYGRGFDHSYPPVTQANVKKCAVCIVL</sequence>
<dbReference type="InterPro" id="IPR027417">
    <property type="entry name" value="P-loop_NTPase"/>
</dbReference>
<evidence type="ECO:0000313" key="18">
    <source>
        <dbReference type="RefSeq" id="XP_055885787.1"/>
    </source>
</evidence>
<keyword evidence="3" id="KW-0479">Metal-binding</keyword>
<feature type="domain" description="Roc" evidence="15">
    <location>
        <begin position="192"/>
        <end position="539"/>
    </location>
</feature>
<evidence type="ECO:0000256" key="8">
    <source>
        <dbReference type="ARBA" id="ARBA00022833"/>
    </source>
</evidence>
<dbReference type="Gene3D" id="1.10.10.10">
    <property type="entry name" value="Winged helix-like DNA-binding domain superfamily/Winged helix DNA-binding domain"/>
    <property type="match status" value="1"/>
</dbReference>
<dbReference type="GO" id="GO:0005524">
    <property type="term" value="F:ATP binding"/>
    <property type="evidence" value="ECO:0007669"/>
    <property type="project" value="UniProtKB-KW"/>
</dbReference>
<keyword evidence="5" id="KW-0547">Nucleotide-binding</keyword>
<protein>
    <recommendedName>
        <fullName evidence="1">non-specific serine/threonine protein kinase</fullName>
        <ecNumber evidence="1">2.7.11.1</ecNumber>
    </recommendedName>
</protein>
<organism evidence="16 18">
    <name type="scientific">Biomphalaria glabrata</name>
    <name type="common">Bloodfluke planorb</name>
    <name type="synonym">Freshwater snail</name>
    <dbReference type="NCBI Taxonomy" id="6526"/>
    <lineage>
        <taxon>Eukaryota</taxon>
        <taxon>Metazoa</taxon>
        <taxon>Spiralia</taxon>
        <taxon>Lophotrochozoa</taxon>
        <taxon>Mollusca</taxon>
        <taxon>Gastropoda</taxon>
        <taxon>Heterobranchia</taxon>
        <taxon>Euthyneura</taxon>
        <taxon>Panpulmonata</taxon>
        <taxon>Hygrophila</taxon>
        <taxon>Lymnaeoidea</taxon>
        <taxon>Planorbidae</taxon>
        <taxon>Biomphalaria</taxon>
    </lineage>
</organism>
<evidence type="ECO:0000256" key="3">
    <source>
        <dbReference type="ARBA" id="ARBA00022723"/>
    </source>
</evidence>
<evidence type="ECO:0000256" key="4">
    <source>
        <dbReference type="ARBA" id="ARBA00022737"/>
    </source>
</evidence>
<dbReference type="InterPro" id="IPR011029">
    <property type="entry name" value="DEATH-like_dom_sf"/>
</dbReference>
<dbReference type="InterPro" id="IPR000488">
    <property type="entry name" value="Death_dom"/>
</dbReference>
<keyword evidence="6" id="KW-0863">Zinc-finger</keyword>
<evidence type="ECO:0000256" key="1">
    <source>
        <dbReference type="ARBA" id="ARBA00012513"/>
    </source>
</evidence>
<dbReference type="InterPro" id="IPR036388">
    <property type="entry name" value="WH-like_DNA-bd_sf"/>
</dbReference>
<dbReference type="RefSeq" id="XP_055885787.1">
    <property type="nucleotide sequence ID" value="XM_056029812.1"/>
</dbReference>
<keyword evidence="4" id="KW-0677">Repeat</keyword>
<name>A0A9W3AEP8_BIOGL</name>
<accession>A0A9W3AEP8</accession>
<feature type="domain" description="NHR" evidence="14">
    <location>
        <begin position="12"/>
        <end position="167"/>
    </location>
</feature>
<gene>
    <name evidence="17 18" type="primary">LOC106076577</name>
</gene>
<evidence type="ECO:0000259" key="14">
    <source>
        <dbReference type="PROSITE" id="PS51065"/>
    </source>
</evidence>
<dbReference type="Pfam" id="PF00531">
    <property type="entry name" value="Death"/>
    <property type="match status" value="1"/>
</dbReference>
<evidence type="ECO:0000259" key="13">
    <source>
        <dbReference type="PROSITE" id="PS50104"/>
    </source>
</evidence>
<dbReference type="SUPFAM" id="SSF52540">
    <property type="entry name" value="P-loop containing nucleoside triphosphate hydrolases"/>
    <property type="match status" value="1"/>
</dbReference>
<keyword evidence="7" id="KW-0418">Kinase</keyword>
<evidence type="ECO:0000256" key="9">
    <source>
        <dbReference type="ARBA" id="ARBA00022840"/>
    </source>
</evidence>
<dbReference type="Gene3D" id="2.60.120.920">
    <property type="match status" value="1"/>
</dbReference>
<evidence type="ECO:0000256" key="11">
    <source>
        <dbReference type="ARBA" id="ARBA00048679"/>
    </source>
</evidence>
<evidence type="ECO:0000259" key="15">
    <source>
        <dbReference type="PROSITE" id="PS51424"/>
    </source>
</evidence>
<evidence type="ECO:0000256" key="6">
    <source>
        <dbReference type="ARBA" id="ARBA00022771"/>
    </source>
</evidence>
<dbReference type="PROSITE" id="PS51424">
    <property type="entry name" value="ROC"/>
    <property type="match status" value="1"/>
</dbReference>
<evidence type="ECO:0000256" key="5">
    <source>
        <dbReference type="ARBA" id="ARBA00022741"/>
    </source>
</evidence>
<dbReference type="Gene3D" id="3.30.70.1390">
    <property type="entry name" value="ROC domain from the Parkinson's disease-associated leucine-rich repeat kinase 2"/>
    <property type="match status" value="2"/>
</dbReference>
<keyword evidence="8" id="KW-0862">Zinc</keyword>
<dbReference type="Pfam" id="PF16095">
    <property type="entry name" value="COR-A"/>
    <property type="match status" value="1"/>
</dbReference>
<dbReference type="GO" id="GO:0008270">
    <property type="term" value="F:zinc ion binding"/>
    <property type="evidence" value="ECO:0007669"/>
    <property type="project" value="UniProtKB-KW"/>
</dbReference>
<evidence type="ECO:0000259" key="12">
    <source>
        <dbReference type="PROSITE" id="PS50017"/>
    </source>
</evidence>
<dbReference type="Gene3D" id="3.40.50.300">
    <property type="entry name" value="P-loop containing nucleotide triphosphate hydrolases"/>
    <property type="match status" value="1"/>
</dbReference>